<comment type="caution">
    <text evidence="1">The sequence shown here is derived from an EMBL/GenBank/DDBJ whole genome shotgun (WGS) entry which is preliminary data.</text>
</comment>
<keyword evidence="2" id="KW-1185">Reference proteome</keyword>
<dbReference type="AlphaFoldDB" id="A0A9P0K3V5"/>
<evidence type="ECO:0000313" key="2">
    <source>
        <dbReference type="Proteomes" id="UP001152888"/>
    </source>
</evidence>
<name>A0A9P0K3V5_ACAOB</name>
<dbReference type="EMBL" id="CAKOFQ010006730">
    <property type="protein sequence ID" value="CAH1966068.1"/>
    <property type="molecule type" value="Genomic_DNA"/>
</dbReference>
<proteinExistence type="predicted"/>
<organism evidence="1 2">
    <name type="scientific">Acanthoscelides obtectus</name>
    <name type="common">Bean weevil</name>
    <name type="synonym">Bruchus obtectus</name>
    <dbReference type="NCBI Taxonomy" id="200917"/>
    <lineage>
        <taxon>Eukaryota</taxon>
        <taxon>Metazoa</taxon>
        <taxon>Ecdysozoa</taxon>
        <taxon>Arthropoda</taxon>
        <taxon>Hexapoda</taxon>
        <taxon>Insecta</taxon>
        <taxon>Pterygota</taxon>
        <taxon>Neoptera</taxon>
        <taxon>Endopterygota</taxon>
        <taxon>Coleoptera</taxon>
        <taxon>Polyphaga</taxon>
        <taxon>Cucujiformia</taxon>
        <taxon>Chrysomeloidea</taxon>
        <taxon>Chrysomelidae</taxon>
        <taxon>Bruchinae</taxon>
        <taxon>Bruchini</taxon>
        <taxon>Acanthoscelides</taxon>
    </lineage>
</organism>
<dbReference type="Proteomes" id="UP001152888">
    <property type="component" value="Unassembled WGS sequence"/>
</dbReference>
<accession>A0A9P0K3V5</accession>
<reference evidence="1" key="1">
    <citation type="submission" date="2022-03" db="EMBL/GenBank/DDBJ databases">
        <authorList>
            <person name="Sayadi A."/>
        </authorList>
    </citation>
    <scope>NUCLEOTIDE SEQUENCE</scope>
</reference>
<gene>
    <name evidence="1" type="ORF">ACAOBT_LOCUS6651</name>
</gene>
<protein>
    <submittedName>
        <fullName evidence="1">Uncharacterized protein</fullName>
    </submittedName>
</protein>
<sequence length="74" mass="8783">MWQLAGDGGRRETSSCRRKRLRSLLYQNMMILMAENRNMSYQIVYAAFRLREQKNRNGEVINNVTNVEENKSKN</sequence>
<evidence type="ECO:0000313" key="1">
    <source>
        <dbReference type="EMBL" id="CAH1966068.1"/>
    </source>
</evidence>